<dbReference type="InterPro" id="IPR036890">
    <property type="entry name" value="HATPase_C_sf"/>
</dbReference>
<evidence type="ECO:0000256" key="8">
    <source>
        <dbReference type="ARBA" id="ARBA00022989"/>
    </source>
</evidence>
<dbReference type="Gene3D" id="3.30.565.10">
    <property type="entry name" value="Histidine kinase-like ATPase, C-terminal domain"/>
    <property type="match status" value="1"/>
</dbReference>
<dbReference type="OrthoDB" id="9786919at2"/>
<keyword evidence="8 11" id="KW-1133">Transmembrane helix</keyword>
<keyword evidence="4" id="KW-0597">Phosphoprotein</keyword>
<evidence type="ECO:0000256" key="5">
    <source>
        <dbReference type="ARBA" id="ARBA00022679"/>
    </source>
</evidence>
<dbReference type="SMART" id="SM00387">
    <property type="entry name" value="HATPase_c"/>
    <property type="match status" value="1"/>
</dbReference>
<evidence type="ECO:0000256" key="7">
    <source>
        <dbReference type="ARBA" id="ARBA00022777"/>
    </source>
</evidence>
<dbReference type="PROSITE" id="PS50109">
    <property type="entry name" value="HIS_KIN"/>
    <property type="match status" value="1"/>
</dbReference>
<evidence type="ECO:0000259" key="13">
    <source>
        <dbReference type="PROSITE" id="PS50885"/>
    </source>
</evidence>
<evidence type="ECO:0000256" key="4">
    <source>
        <dbReference type="ARBA" id="ARBA00022553"/>
    </source>
</evidence>
<evidence type="ECO:0000259" key="12">
    <source>
        <dbReference type="PROSITE" id="PS50109"/>
    </source>
</evidence>
<dbReference type="Pfam" id="PF02518">
    <property type="entry name" value="HATPase_c"/>
    <property type="match status" value="1"/>
</dbReference>
<protein>
    <recommendedName>
        <fullName evidence="3">histidine kinase</fullName>
        <ecNumber evidence="3">2.7.13.3</ecNumber>
    </recommendedName>
</protein>
<keyword evidence="10 11" id="KW-0472">Membrane</keyword>
<dbReference type="Gene3D" id="1.10.287.130">
    <property type="match status" value="1"/>
</dbReference>
<dbReference type="EC" id="2.7.13.3" evidence="3"/>
<dbReference type="InterPro" id="IPR005467">
    <property type="entry name" value="His_kinase_dom"/>
</dbReference>
<dbReference type="PANTHER" id="PTHR45436:SF15">
    <property type="entry name" value="SENSOR HISTIDINE KINASE CUSS"/>
    <property type="match status" value="1"/>
</dbReference>
<dbReference type="Pfam" id="PF00512">
    <property type="entry name" value="HisKA"/>
    <property type="match status" value="1"/>
</dbReference>
<feature type="domain" description="HAMP" evidence="13">
    <location>
        <begin position="176"/>
        <end position="229"/>
    </location>
</feature>
<keyword evidence="9" id="KW-0902">Two-component regulatory system</keyword>
<sequence length="453" mass="50745">MDTPFVRKSLRWKLLAWYLGLIALMACIFSALTVLTIRHELEQDAVQGLSEKAISLSRVIEYEEDGQFSVDLSHQQLESFAAEYPAGPYYRIWDSQRRVVDCSSPAIPSDYPPQTGTRWVSDQVEVIIDGPAQSRILVGHAFETEQAQIRRLILTCVGVATVTILVMLAGGWWMIGQMLKPIDRISAAAARVTESNISERIRTEKMESEFLLLSNTFNGTLDRLEDAFRRQNHFTADASHELRTPLSILLAQCEHVLNAERTPAEYRQAIETIQHAATRMKSLVESLLILARADAEQAAMKSECYWLDQVVQRACEFVEPLAQPKDISIVKKLERTRVKGDPEWFAKAVINLLTNAINYNRDQGTVTVSVCQDARDARLIVCDSGIGISEDNLGRIFDRFFRVDPARPFRSVGGTGLGLPITQWIVESQGGKIAVESCLEKGTTFTITLPRSA</sequence>
<dbReference type="PANTHER" id="PTHR45436">
    <property type="entry name" value="SENSOR HISTIDINE KINASE YKOH"/>
    <property type="match status" value="1"/>
</dbReference>
<comment type="subcellular location">
    <subcellularLocation>
        <location evidence="2">Membrane</location>
        <topology evidence="2">Multi-pass membrane protein</topology>
    </subcellularLocation>
</comment>
<dbReference type="PROSITE" id="PS51257">
    <property type="entry name" value="PROKAR_LIPOPROTEIN"/>
    <property type="match status" value="1"/>
</dbReference>
<accession>A0A5C6E9M9</accession>
<feature type="domain" description="Histidine kinase" evidence="12">
    <location>
        <begin position="237"/>
        <end position="453"/>
    </location>
</feature>
<dbReference type="GO" id="GO:0005886">
    <property type="term" value="C:plasma membrane"/>
    <property type="evidence" value="ECO:0007669"/>
    <property type="project" value="TreeGrafter"/>
</dbReference>
<dbReference type="InterPro" id="IPR003661">
    <property type="entry name" value="HisK_dim/P_dom"/>
</dbReference>
<dbReference type="AlphaFoldDB" id="A0A5C6E9M9"/>
<dbReference type="InterPro" id="IPR003594">
    <property type="entry name" value="HATPase_dom"/>
</dbReference>
<keyword evidence="5 14" id="KW-0808">Transferase</keyword>
<evidence type="ECO:0000256" key="11">
    <source>
        <dbReference type="SAM" id="Phobius"/>
    </source>
</evidence>
<dbReference type="Proteomes" id="UP000315471">
    <property type="component" value="Unassembled WGS sequence"/>
</dbReference>
<evidence type="ECO:0000256" key="6">
    <source>
        <dbReference type="ARBA" id="ARBA00022692"/>
    </source>
</evidence>
<evidence type="ECO:0000313" key="15">
    <source>
        <dbReference type="Proteomes" id="UP000315471"/>
    </source>
</evidence>
<dbReference type="CDD" id="cd00075">
    <property type="entry name" value="HATPase"/>
    <property type="match status" value="1"/>
</dbReference>
<keyword evidence="6 11" id="KW-0812">Transmembrane</keyword>
<feature type="transmembrane region" description="Helical" evidence="11">
    <location>
        <begin position="15"/>
        <end position="37"/>
    </location>
</feature>
<dbReference type="FunFam" id="3.30.565.10:FF:000006">
    <property type="entry name" value="Sensor histidine kinase WalK"/>
    <property type="match status" value="1"/>
</dbReference>
<dbReference type="SMART" id="SM00304">
    <property type="entry name" value="HAMP"/>
    <property type="match status" value="1"/>
</dbReference>
<keyword evidence="7 14" id="KW-0418">Kinase</keyword>
<dbReference type="SUPFAM" id="SSF55874">
    <property type="entry name" value="ATPase domain of HSP90 chaperone/DNA topoisomerase II/histidine kinase"/>
    <property type="match status" value="1"/>
</dbReference>
<dbReference type="CDD" id="cd06225">
    <property type="entry name" value="HAMP"/>
    <property type="match status" value="1"/>
</dbReference>
<dbReference type="GO" id="GO:0000155">
    <property type="term" value="F:phosphorelay sensor kinase activity"/>
    <property type="evidence" value="ECO:0007669"/>
    <property type="project" value="InterPro"/>
</dbReference>
<dbReference type="SUPFAM" id="SSF47384">
    <property type="entry name" value="Homodimeric domain of signal transducing histidine kinase"/>
    <property type="match status" value="1"/>
</dbReference>
<dbReference type="Pfam" id="PF00672">
    <property type="entry name" value="HAMP"/>
    <property type="match status" value="1"/>
</dbReference>
<evidence type="ECO:0000256" key="3">
    <source>
        <dbReference type="ARBA" id="ARBA00012438"/>
    </source>
</evidence>
<evidence type="ECO:0000313" key="14">
    <source>
        <dbReference type="EMBL" id="TWU45460.1"/>
    </source>
</evidence>
<name>A0A5C6E9M9_9BACT</name>
<dbReference type="PRINTS" id="PR00344">
    <property type="entry name" value="BCTRLSENSOR"/>
</dbReference>
<dbReference type="InterPro" id="IPR036097">
    <property type="entry name" value="HisK_dim/P_sf"/>
</dbReference>
<dbReference type="SMART" id="SM00388">
    <property type="entry name" value="HisKA"/>
    <property type="match status" value="1"/>
</dbReference>
<evidence type="ECO:0000256" key="1">
    <source>
        <dbReference type="ARBA" id="ARBA00000085"/>
    </source>
</evidence>
<proteinExistence type="predicted"/>
<evidence type="ECO:0000256" key="10">
    <source>
        <dbReference type="ARBA" id="ARBA00023136"/>
    </source>
</evidence>
<gene>
    <name evidence="14" type="primary">cusS</name>
    <name evidence="14" type="ORF">Q31b_06320</name>
</gene>
<dbReference type="CDD" id="cd00082">
    <property type="entry name" value="HisKA"/>
    <property type="match status" value="1"/>
</dbReference>
<dbReference type="InterPro" id="IPR003660">
    <property type="entry name" value="HAMP_dom"/>
</dbReference>
<dbReference type="FunFam" id="1.10.287.130:FF:000001">
    <property type="entry name" value="Two-component sensor histidine kinase"/>
    <property type="match status" value="1"/>
</dbReference>
<comment type="catalytic activity">
    <reaction evidence="1">
        <text>ATP + protein L-histidine = ADP + protein N-phospho-L-histidine.</text>
        <dbReference type="EC" id="2.7.13.3"/>
    </reaction>
</comment>
<evidence type="ECO:0000256" key="2">
    <source>
        <dbReference type="ARBA" id="ARBA00004141"/>
    </source>
</evidence>
<dbReference type="PROSITE" id="PS50885">
    <property type="entry name" value="HAMP"/>
    <property type="match status" value="1"/>
</dbReference>
<dbReference type="InterPro" id="IPR050428">
    <property type="entry name" value="TCS_sensor_his_kinase"/>
</dbReference>
<dbReference type="Gene3D" id="6.10.340.10">
    <property type="match status" value="1"/>
</dbReference>
<comment type="caution">
    <text evidence="14">The sequence shown here is derived from an EMBL/GenBank/DDBJ whole genome shotgun (WGS) entry which is preliminary data.</text>
</comment>
<reference evidence="14 15" key="1">
    <citation type="submission" date="2019-02" db="EMBL/GenBank/DDBJ databases">
        <title>Deep-cultivation of Planctomycetes and their phenomic and genomic characterization uncovers novel biology.</title>
        <authorList>
            <person name="Wiegand S."/>
            <person name="Jogler M."/>
            <person name="Boedeker C."/>
            <person name="Pinto D."/>
            <person name="Vollmers J."/>
            <person name="Rivas-Marin E."/>
            <person name="Kohn T."/>
            <person name="Peeters S.H."/>
            <person name="Heuer A."/>
            <person name="Rast P."/>
            <person name="Oberbeckmann S."/>
            <person name="Bunk B."/>
            <person name="Jeske O."/>
            <person name="Meyerdierks A."/>
            <person name="Storesund J.E."/>
            <person name="Kallscheuer N."/>
            <person name="Luecker S."/>
            <person name="Lage O.M."/>
            <person name="Pohl T."/>
            <person name="Merkel B.J."/>
            <person name="Hornburger P."/>
            <person name="Mueller R.-W."/>
            <person name="Bruemmer F."/>
            <person name="Labrenz M."/>
            <person name="Spormann A.M."/>
            <person name="Op Den Camp H."/>
            <person name="Overmann J."/>
            <person name="Amann R."/>
            <person name="Jetten M.S.M."/>
            <person name="Mascher T."/>
            <person name="Medema M.H."/>
            <person name="Devos D.P."/>
            <person name="Kaster A.-K."/>
            <person name="Ovreas L."/>
            <person name="Rohde M."/>
            <person name="Galperin M.Y."/>
            <person name="Jogler C."/>
        </authorList>
    </citation>
    <scope>NUCLEOTIDE SEQUENCE [LARGE SCALE GENOMIC DNA]</scope>
    <source>
        <strain evidence="14 15">Q31b</strain>
    </source>
</reference>
<keyword evidence="15" id="KW-1185">Reference proteome</keyword>
<dbReference type="EMBL" id="SJPY01000001">
    <property type="protein sequence ID" value="TWU45460.1"/>
    <property type="molecule type" value="Genomic_DNA"/>
</dbReference>
<dbReference type="InterPro" id="IPR004358">
    <property type="entry name" value="Sig_transdc_His_kin-like_C"/>
</dbReference>
<feature type="transmembrane region" description="Helical" evidence="11">
    <location>
        <begin position="152"/>
        <end position="175"/>
    </location>
</feature>
<evidence type="ECO:0000256" key="9">
    <source>
        <dbReference type="ARBA" id="ARBA00023012"/>
    </source>
</evidence>
<organism evidence="14 15">
    <name type="scientific">Novipirellula aureliae</name>
    <dbReference type="NCBI Taxonomy" id="2527966"/>
    <lineage>
        <taxon>Bacteria</taxon>
        <taxon>Pseudomonadati</taxon>
        <taxon>Planctomycetota</taxon>
        <taxon>Planctomycetia</taxon>
        <taxon>Pirellulales</taxon>
        <taxon>Pirellulaceae</taxon>
        <taxon>Novipirellula</taxon>
    </lineage>
</organism>